<organism evidence="2 3">
    <name type="scientific">Methanoliparum thermophilum</name>
    <dbReference type="NCBI Taxonomy" id="2491083"/>
    <lineage>
        <taxon>Archaea</taxon>
        <taxon>Methanobacteriati</taxon>
        <taxon>Methanobacteriota</taxon>
        <taxon>Candidatus Methanoliparia</taxon>
        <taxon>Candidatus Methanoliparales</taxon>
        <taxon>Candidatus Methanoliparaceae</taxon>
        <taxon>Candidatus Methanoliparum</taxon>
    </lineage>
</organism>
<evidence type="ECO:0000313" key="2">
    <source>
        <dbReference type="EMBL" id="RZN64193.1"/>
    </source>
</evidence>
<protein>
    <recommendedName>
        <fullName evidence="4">EamA domain-containing protein</fullName>
    </recommendedName>
</protein>
<feature type="transmembrane region" description="Helical" evidence="1">
    <location>
        <begin position="139"/>
        <end position="158"/>
    </location>
</feature>
<keyword evidence="1" id="KW-0472">Membrane</keyword>
<evidence type="ECO:0008006" key="4">
    <source>
        <dbReference type="Google" id="ProtNLM"/>
    </source>
</evidence>
<keyword evidence="1" id="KW-0812">Transmembrane</keyword>
<reference evidence="2 3" key="1">
    <citation type="journal article" date="2019" name="Nat. Microbiol.">
        <title>Wide diversity of methane and short-chain alkane metabolisms in uncultured archaea.</title>
        <authorList>
            <person name="Borrel G."/>
            <person name="Adam P.S."/>
            <person name="McKay L.J."/>
            <person name="Chen L.X."/>
            <person name="Sierra-Garcia I.N."/>
            <person name="Sieber C.M."/>
            <person name="Letourneur Q."/>
            <person name="Ghozlane A."/>
            <person name="Andersen G.L."/>
            <person name="Li W.J."/>
            <person name="Hallam S.J."/>
            <person name="Muyzer G."/>
            <person name="de Oliveira V.M."/>
            <person name="Inskeep W.P."/>
            <person name="Banfield J.F."/>
            <person name="Gribaldo S."/>
        </authorList>
    </citation>
    <scope>NUCLEOTIDE SEQUENCE [LARGE SCALE GENOMIC DNA]</scope>
    <source>
        <strain evidence="2">NM1a</strain>
    </source>
</reference>
<accession>A0A520KSH4</accession>
<feature type="transmembrane region" description="Helical" evidence="1">
    <location>
        <begin position="66"/>
        <end position="83"/>
    </location>
</feature>
<evidence type="ECO:0000313" key="3">
    <source>
        <dbReference type="Proteomes" id="UP000317158"/>
    </source>
</evidence>
<dbReference type="Proteomes" id="UP000317158">
    <property type="component" value="Unassembled WGS sequence"/>
</dbReference>
<feature type="transmembrane region" description="Helical" evidence="1">
    <location>
        <begin position="89"/>
        <end position="109"/>
    </location>
</feature>
<dbReference type="InterPro" id="IPR037185">
    <property type="entry name" value="EmrE-like"/>
</dbReference>
<dbReference type="Gene3D" id="1.10.3730.20">
    <property type="match status" value="1"/>
</dbReference>
<dbReference type="AlphaFoldDB" id="A0A520KSH4"/>
<evidence type="ECO:0000256" key="1">
    <source>
        <dbReference type="SAM" id="Phobius"/>
    </source>
</evidence>
<gene>
    <name evidence="2" type="ORF">EF806_05120</name>
</gene>
<feature type="transmembrane region" description="Helical" evidence="1">
    <location>
        <begin position="38"/>
        <end position="59"/>
    </location>
</feature>
<keyword evidence="1" id="KW-1133">Transmembrane helix</keyword>
<proteinExistence type="predicted"/>
<feature type="transmembrane region" description="Helical" evidence="1">
    <location>
        <begin position="7"/>
        <end position="26"/>
    </location>
</feature>
<sequence>MHHKYKLGIILAISAGIIYGIASIVFKYDINLADYESLISNTGLWISAIIFIISGMAIFTRLESSYVIKILFIVSLIYLGLFMMVKVSFFAMILLIGAFLLAFLALFYIDASIAWPLTGCKYAVCSLIAYFFLNEVLTTVGILGITFIMIGTILLAIGGEMTKE</sequence>
<dbReference type="EMBL" id="RXIF01000009">
    <property type="protein sequence ID" value="RZN64193.1"/>
    <property type="molecule type" value="Genomic_DNA"/>
</dbReference>
<comment type="caution">
    <text evidence="2">The sequence shown here is derived from an EMBL/GenBank/DDBJ whole genome shotgun (WGS) entry which is preliminary data.</text>
</comment>
<dbReference type="SUPFAM" id="SSF103481">
    <property type="entry name" value="Multidrug resistance efflux transporter EmrE"/>
    <property type="match status" value="1"/>
</dbReference>
<name>A0A520KSH4_METT2</name>
<feature type="transmembrane region" description="Helical" evidence="1">
    <location>
        <begin position="114"/>
        <end position="133"/>
    </location>
</feature>